<dbReference type="GO" id="GO:0005829">
    <property type="term" value="C:cytosol"/>
    <property type="evidence" value="ECO:0007669"/>
    <property type="project" value="TreeGrafter"/>
</dbReference>
<evidence type="ECO:0000256" key="7">
    <source>
        <dbReference type="HAMAP-Rule" id="MF_00222"/>
    </source>
</evidence>
<dbReference type="GO" id="GO:0009073">
    <property type="term" value="P:aromatic amino acid family biosynthetic process"/>
    <property type="evidence" value="ECO:0007669"/>
    <property type="project" value="UniProtKB-KW"/>
</dbReference>
<gene>
    <name evidence="7" type="primary">aroE</name>
    <name evidence="9" type="ORF">SAMN04487885_11278</name>
</gene>
<accession>A0A1I2LZE7</accession>
<dbReference type="GO" id="GO:0008652">
    <property type="term" value="P:amino acid biosynthetic process"/>
    <property type="evidence" value="ECO:0007669"/>
    <property type="project" value="UniProtKB-KW"/>
</dbReference>
<dbReference type="Pfam" id="PF08501">
    <property type="entry name" value="Shikimate_dh_N"/>
    <property type="match status" value="1"/>
</dbReference>
<evidence type="ECO:0000256" key="6">
    <source>
        <dbReference type="ARBA" id="ARBA00023141"/>
    </source>
</evidence>
<dbReference type="InterPro" id="IPR013708">
    <property type="entry name" value="Shikimate_DH-bd_N"/>
</dbReference>
<comment type="pathway">
    <text evidence="1 7">Metabolic intermediate biosynthesis; chorismate biosynthesis; chorismate from D-erythrose 4-phosphate and phosphoenolpyruvate: step 4/7.</text>
</comment>
<keyword evidence="10" id="KW-1185">Reference proteome</keyword>
<evidence type="ECO:0000256" key="1">
    <source>
        <dbReference type="ARBA" id="ARBA00004871"/>
    </source>
</evidence>
<keyword evidence="5 7" id="KW-0560">Oxidoreductase</keyword>
<feature type="active site" description="Proton acceptor" evidence="7">
    <location>
        <position position="66"/>
    </location>
</feature>
<dbReference type="InterPro" id="IPR022893">
    <property type="entry name" value="Shikimate_DH_fam"/>
</dbReference>
<feature type="binding site" evidence="7">
    <location>
        <position position="210"/>
    </location>
    <ligand>
        <name>shikimate</name>
        <dbReference type="ChEBI" id="CHEBI:36208"/>
    </ligand>
</feature>
<dbReference type="eggNOG" id="COG0169">
    <property type="taxonomic scope" value="Bacteria"/>
</dbReference>
<dbReference type="InterPro" id="IPR011342">
    <property type="entry name" value="Shikimate_DH"/>
</dbReference>
<protein>
    <recommendedName>
        <fullName evidence="2 7">Shikimate dehydrogenase (NADP(+))</fullName>
        <shortName evidence="7">SDH</shortName>
        <ecNumber evidence="2 7">1.1.1.25</ecNumber>
    </recommendedName>
</protein>
<feature type="domain" description="Shikimate dehydrogenase substrate binding N-terminal" evidence="8">
    <location>
        <begin position="7"/>
        <end position="89"/>
    </location>
</feature>
<dbReference type="PANTHER" id="PTHR21089">
    <property type="entry name" value="SHIKIMATE DEHYDROGENASE"/>
    <property type="match status" value="1"/>
</dbReference>
<feature type="binding site" evidence="7">
    <location>
        <position position="87"/>
    </location>
    <ligand>
        <name>shikimate</name>
        <dbReference type="ChEBI" id="CHEBI:36208"/>
    </ligand>
</feature>
<feature type="binding site" evidence="7">
    <location>
        <begin position="15"/>
        <end position="17"/>
    </location>
    <ligand>
        <name>shikimate</name>
        <dbReference type="ChEBI" id="CHEBI:36208"/>
    </ligand>
</feature>
<proteinExistence type="inferred from homology"/>
<keyword evidence="4 7" id="KW-0521">NADP</keyword>
<dbReference type="NCBIfam" id="TIGR00507">
    <property type="entry name" value="aroE"/>
    <property type="match status" value="1"/>
</dbReference>
<dbReference type="EC" id="1.1.1.25" evidence="2 7"/>
<keyword evidence="6 7" id="KW-0057">Aromatic amino acid biosynthesis</keyword>
<feature type="binding site" evidence="7">
    <location>
        <position position="208"/>
    </location>
    <ligand>
        <name>NADP(+)</name>
        <dbReference type="ChEBI" id="CHEBI:58349"/>
    </ligand>
</feature>
<feature type="binding site" evidence="7">
    <location>
        <position position="231"/>
    </location>
    <ligand>
        <name>NADP(+)</name>
        <dbReference type="ChEBI" id="CHEBI:58349"/>
    </ligand>
</feature>
<dbReference type="SUPFAM" id="SSF53223">
    <property type="entry name" value="Aminoacid dehydrogenase-like, N-terminal domain"/>
    <property type="match status" value="1"/>
</dbReference>
<dbReference type="InterPro" id="IPR036291">
    <property type="entry name" value="NAD(P)-bd_dom_sf"/>
</dbReference>
<comment type="catalytic activity">
    <reaction evidence="7">
        <text>shikimate + NADP(+) = 3-dehydroshikimate + NADPH + H(+)</text>
        <dbReference type="Rhea" id="RHEA:17737"/>
        <dbReference type="ChEBI" id="CHEBI:15378"/>
        <dbReference type="ChEBI" id="CHEBI:16630"/>
        <dbReference type="ChEBI" id="CHEBI:36208"/>
        <dbReference type="ChEBI" id="CHEBI:57783"/>
        <dbReference type="ChEBI" id="CHEBI:58349"/>
        <dbReference type="EC" id="1.1.1.25"/>
    </reaction>
</comment>
<comment type="function">
    <text evidence="7">Involved in the biosynthesis of the chorismate, which leads to the biosynthesis of aromatic amino acids. Catalyzes the reversible NADPH linked reduction of 3-dehydroshikimate (DHSA) to yield shikimate (SA).</text>
</comment>
<keyword evidence="3 7" id="KW-0028">Amino-acid biosynthesis</keyword>
<dbReference type="PANTHER" id="PTHR21089:SF1">
    <property type="entry name" value="BIFUNCTIONAL 3-DEHYDROQUINATE DEHYDRATASE_SHIKIMATE DEHYDROGENASE, CHLOROPLASTIC"/>
    <property type="match status" value="1"/>
</dbReference>
<dbReference type="GO" id="GO:0019632">
    <property type="term" value="P:shikimate metabolic process"/>
    <property type="evidence" value="ECO:0007669"/>
    <property type="project" value="InterPro"/>
</dbReference>
<dbReference type="GO" id="GO:0004764">
    <property type="term" value="F:shikimate 3-dehydrogenase (NADP+) activity"/>
    <property type="evidence" value="ECO:0007669"/>
    <property type="project" value="UniProtKB-UniRule"/>
</dbReference>
<evidence type="ECO:0000259" key="8">
    <source>
        <dbReference type="Pfam" id="PF08501"/>
    </source>
</evidence>
<evidence type="ECO:0000256" key="5">
    <source>
        <dbReference type="ARBA" id="ARBA00023002"/>
    </source>
</evidence>
<evidence type="ECO:0000256" key="2">
    <source>
        <dbReference type="ARBA" id="ARBA00012962"/>
    </source>
</evidence>
<dbReference type="Gene3D" id="3.40.50.10860">
    <property type="entry name" value="Leucine Dehydrogenase, chain A, domain 1"/>
    <property type="match status" value="1"/>
</dbReference>
<dbReference type="HAMAP" id="MF_00222">
    <property type="entry name" value="Shikimate_DH_AroE"/>
    <property type="match status" value="1"/>
</dbReference>
<dbReference type="Gene3D" id="3.40.50.720">
    <property type="entry name" value="NAD(P)-binding Rossmann-like Domain"/>
    <property type="match status" value="1"/>
</dbReference>
<comment type="caution">
    <text evidence="7">Lacks conserved residue(s) required for the propagation of feature annotation.</text>
</comment>
<dbReference type="GO" id="GO:0050661">
    <property type="term" value="F:NADP binding"/>
    <property type="evidence" value="ECO:0007669"/>
    <property type="project" value="InterPro"/>
</dbReference>
<name>A0A1I2LZE7_9CLOT</name>
<dbReference type="RefSeq" id="WP_074845581.1">
    <property type="nucleotide sequence ID" value="NZ_FOOE01000012.1"/>
</dbReference>
<dbReference type="AlphaFoldDB" id="A0A1I2LZE7"/>
<dbReference type="Proteomes" id="UP000182135">
    <property type="component" value="Unassembled WGS sequence"/>
</dbReference>
<feature type="binding site" evidence="7">
    <location>
        <position position="102"/>
    </location>
    <ligand>
        <name>shikimate</name>
        <dbReference type="ChEBI" id="CHEBI:36208"/>
    </ligand>
</feature>
<dbReference type="OrthoDB" id="9792692at2"/>
<evidence type="ECO:0000256" key="3">
    <source>
        <dbReference type="ARBA" id="ARBA00022605"/>
    </source>
</evidence>
<reference evidence="9 10" key="1">
    <citation type="submission" date="2016-10" db="EMBL/GenBank/DDBJ databases">
        <authorList>
            <person name="de Groot N.N."/>
        </authorList>
    </citation>
    <scope>NUCLEOTIDE SEQUENCE [LARGE SCALE GENOMIC DNA]</scope>
    <source>
        <strain evidence="9 10">NLAE-zl-G419</strain>
    </source>
</reference>
<dbReference type="GO" id="GO:0009423">
    <property type="term" value="P:chorismate biosynthetic process"/>
    <property type="evidence" value="ECO:0007669"/>
    <property type="project" value="UniProtKB-UniRule"/>
</dbReference>
<evidence type="ECO:0000256" key="4">
    <source>
        <dbReference type="ARBA" id="ARBA00022857"/>
    </source>
</evidence>
<comment type="similarity">
    <text evidence="7">Belongs to the shikimate dehydrogenase family.</text>
</comment>
<dbReference type="InterPro" id="IPR046346">
    <property type="entry name" value="Aminoacid_DH-like_N_sf"/>
</dbReference>
<comment type="subunit">
    <text evidence="7">Homodimer.</text>
</comment>
<feature type="binding site" evidence="7">
    <location>
        <position position="238"/>
    </location>
    <ligand>
        <name>shikimate</name>
        <dbReference type="ChEBI" id="CHEBI:36208"/>
    </ligand>
</feature>
<dbReference type="EMBL" id="FOOE01000012">
    <property type="protein sequence ID" value="SFF84742.1"/>
    <property type="molecule type" value="Genomic_DNA"/>
</dbReference>
<evidence type="ECO:0000313" key="9">
    <source>
        <dbReference type="EMBL" id="SFF84742.1"/>
    </source>
</evidence>
<dbReference type="UniPathway" id="UPA00053">
    <property type="reaction ID" value="UER00087"/>
</dbReference>
<feature type="binding site" evidence="7">
    <location>
        <position position="62"/>
    </location>
    <ligand>
        <name>shikimate</name>
        <dbReference type="ChEBI" id="CHEBI:36208"/>
    </ligand>
</feature>
<organism evidence="9 10">
    <name type="scientific">Clostridium cadaveris</name>
    <dbReference type="NCBI Taxonomy" id="1529"/>
    <lineage>
        <taxon>Bacteria</taxon>
        <taxon>Bacillati</taxon>
        <taxon>Bacillota</taxon>
        <taxon>Clostridia</taxon>
        <taxon>Eubacteriales</taxon>
        <taxon>Clostridiaceae</taxon>
        <taxon>Clostridium</taxon>
    </lineage>
</organism>
<dbReference type="CDD" id="cd01065">
    <property type="entry name" value="NAD_bind_Shikimate_DH"/>
    <property type="match status" value="1"/>
</dbReference>
<evidence type="ECO:0000313" key="10">
    <source>
        <dbReference type="Proteomes" id="UP000182135"/>
    </source>
</evidence>
<dbReference type="STRING" id="1529.SAMN04487885_11278"/>
<sequence length="274" mass="31062">MVGVYGLIGEKLGHSHSPQIHDLILKHMGLNGTYNLFQVKKENLKFAIDGLKALNVKGVNVTIPYKVDIIRYLDEISNEAGNIGAVNTIEFNQGILKGYNTDYYGFGATLKNLNVPVKGEKAVILGTGGASKAVRQYLIDNGIKEIIYVSRNKEKKLDDFRVIEYSEIKDVTDSRVLINCTPCGMYPNIKECPIKKEEIRNFSYVLDLIYNPEETLLLRYAKEEGLVAVNGLYMLVSQAVKAQEIWQKRKLSLKDEYRIYEEIRKTLLGAKNYE</sequence>
<dbReference type="SUPFAM" id="SSF51735">
    <property type="entry name" value="NAD(P)-binding Rossmann-fold domains"/>
    <property type="match status" value="1"/>
</dbReference>